<sequence length="57" mass="6275">IFGQSQRRLIYLAAASHVVTPEPYIRVNSNIGGKEATADPRARPLRVTRSGRGSRAR</sequence>
<dbReference type="EMBL" id="KV417666">
    <property type="protein sequence ID" value="KZP11242.1"/>
    <property type="molecule type" value="Genomic_DNA"/>
</dbReference>
<name>A0A166A4H3_9AGAM</name>
<dbReference type="Proteomes" id="UP000076532">
    <property type="component" value="Unassembled WGS sequence"/>
</dbReference>
<organism evidence="2 3">
    <name type="scientific">Athelia psychrophila</name>
    <dbReference type="NCBI Taxonomy" id="1759441"/>
    <lineage>
        <taxon>Eukaryota</taxon>
        <taxon>Fungi</taxon>
        <taxon>Dikarya</taxon>
        <taxon>Basidiomycota</taxon>
        <taxon>Agaricomycotina</taxon>
        <taxon>Agaricomycetes</taxon>
        <taxon>Agaricomycetidae</taxon>
        <taxon>Atheliales</taxon>
        <taxon>Atheliaceae</taxon>
        <taxon>Athelia</taxon>
    </lineage>
</organism>
<evidence type="ECO:0000256" key="1">
    <source>
        <dbReference type="SAM" id="MobiDB-lite"/>
    </source>
</evidence>
<protein>
    <submittedName>
        <fullName evidence="2">Uncharacterized protein</fullName>
    </submittedName>
</protein>
<accession>A0A166A4H3</accession>
<evidence type="ECO:0000313" key="2">
    <source>
        <dbReference type="EMBL" id="KZP11242.1"/>
    </source>
</evidence>
<feature type="non-terminal residue" evidence="2">
    <location>
        <position position="1"/>
    </location>
</feature>
<keyword evidence="3" id="KW-1185">Reference proteome</keyword>
<evidence type="ECO:0000313" key="3">
    <source>
        <dbReference type="Proteomes" id="UP000076532"/>
    </source>
</evidence>
<dbReference type="AlphaFoldDB" id="A0A166A4H3"/>
<gene>
    <name evidence="2" type="ORF">FIBSPDRAFT_871762</name>
</gene>
<feature type="non-terminal residue" evidence="2">
    <location>
        <position position="57"/>
    </location>
</feature>
<reference evidence="2 3" key="1">
    <citation type="journal article" date="2016" name="Mol. Biol. Evol.">
        <title>Comparative Genomics of Early-Diverging Mushroom-Forming Fungi Provides Insights into the Origins of Lignocellulose Decay Capabilities.</title>
        <authorList>
            <person name="Nagy L.G."/>
            <person name="Riley R."/>
            <person name="Tritt A."/>
            <person name="Adam C."/>
            <person name="Daum C."/>
            <person name="Floudas D."/>
            <person name="Sun H."/>
            <person name="Yadav J.S."/>
            <person name="Pangilinan J."/>
            <person name="Larsson K.H."/>
            <person name="Matsuura K."/>
            <person name="Barry K."/>
            <person name="Labutti K."/>
            <person name="Kuo R."/>
            <person name="Ohm R.A."/>
            <person name="Bhattacharya S.S."/>
            <person name="Shirouzu T."/>
            <person name="Yoshinaga Y."/>
            <person name="Martin F.M."/>
            <person name="Grigoriev I.V."/>
            <person name="Hibbett D.S."/>
        </authorList>
    </citation>
    <scope>NUCLEOTIDE SEQUENCE [LARGE SCALE GENOMIC DNA]</scope>
    <source>
        <strain evidence="2 3">CBS 109695</strain>
    </source>
</reference>
<proteinExistence type="predicted"/>
<feature type="region of interest" description="Disordered" evidence="1">
    <location>
        <begin position="31"/>
        <end position="57"/>
    </location>
</feature>